<dbReference type="RefSeq" id="WP_154651501.1">
    <property type="nucleotide sequence ID" value="NZ_JBHUNE010000006.1"/>
</dbReference>
<protein>
    <recommendedName>
        <fullName evidence="4">Protoporphyrinogen oxidase</fullName>
    </recommendedName>
</protein>
<accession>A0ABW5UZG3</accession>
<evidence type="ECO:0000313" key="2">
    <source>
        <dbReference type="EMBL" id="MFD2758556.1"/>
    </source>
</evidence>
<dbReference type="EMBL" id="JBHUNE010000006">
    <property type="protein sequence ID" value="MFD2758556.1"/>
    <property type="molecule type" value="Genomic_DNA"/>
</dbReference>
<dbReference type="Proteomes" id="UP001597492">
    <property type="component" value="Unassembled WGS sequence"/>
</dbReference>
<name>A0ABW5UZG3_9MICO</name>
<gene>
    <name evidence="2" type="ORF">ACFSW7_09210</name>
</gene>
<feature type="region of interest" description="Disordered" evidence="1">
    <location>
        <begin position="100"/>
        <end position="149"/>
    </location>
</feature>
<reference evidence="3" key="1">
    <citation type="journal article" date="2019" name="Int. J. Syst. Evol. Microbiol.">
        <title>The Global Catalogue of Microorganisms (GCM) 10K type strain sequencing project: providing services to taxonomists for standard genome sequencing and annotation.</title>
        <authorList>
            <consortium name="The Broad Institute Genomics Platform"/>
            <consortium name="The Broad Institute Genome Sequencing Center for Infectious Disease"/>
            <person name="Wu L."/>
            <person name="Ma J."/>
        </authorList>
    </citation>
    <scope>NUCLEOTIDE SEQUENCE [LARGE SCALE GENOMIC DNA]</scope>
    <source>
        <strain evidence="3">TISTR 1514</strain>
    </source>
</reference>
<evidence type="ECO:0000313" key="3">
    <source>
        <dbReference type="Proteomes" id="UP001597492"/>
    </source>
</evidence>
<feature type="compositionally biased region" description="Acidic residues" evidence="1">
    <location>
        <begin position="125"/>
        <end position="136"/>
    </location>
</feature>
<feature type="compositionally biased region" description="Basic and acidic residues" evidence="1">
    <location>
        <begin position="137"/>
        <end position="149"/>
    </location>
</feature>
<evidence type="ECO:0000256" key="1">
    <source>
        <dbReference type="SAM" id="MobiDB-lite"/>
    </source>
</evidence>
<proteinExistence type="predicted"/>
<organism evidence="2 3">
    <name type="scientific">Gulosibacter faecalis</name>
    <dbReference type="NCBI Taxonomy" id="272240"/>
    <lineage>
        <taxon>Bacteria</taxon>
        <taxon>Bacillati</taxon>
        <taxon>Actinomycetota</taxon>
        <taxon>Actinomycetes</taxon>
        <taxon>Micrococcales</taxon>
        <taxon>Microbacteriaceae</taxon>
        <taxon>Gulosibacter</taxon>
    </lineage>
</organism>
<evidence type="ECO:0008006" key="4">
    <source>
        <dbReference type="Google" id="ProtNLM"/>
    </source>
</evidence>
<sequence>MKRAMFVVGAALGFVLGARAGRGRYEQIKSTAQTVADSPAAKNTVGAAQQGLDVAVDALHRATGRVTETSREIPARIVHTTESLRSEINSRAESLRQEITEANERTRQRQAETVLSAGDLRDGALDDLGDNDDDAMLDEHGADDRNLNE</sequence>
<comment type="caution">
    <text evidence="2">The sequence shown here is derived from an EMBL/GenBank/DDBJ whole genome shotgun (WGS) entry which is preliminary data.</text>
</comment>
<keyword evidence="3" id="KW-1185">Reference proteome</keyword>
<feature type="compositionally biased region" description="Basic and acidic residues" evidence="1">
    <location>
        <begin position="100"/>
        <end position="110"/>
    </location>
</feature>